<evidence type="ECO:0000313" key="2">
    <source>
        <dbReference type="EMBL" id="SFQ61554.1"/>
    </source>
</evidence>
<organism evidence="2 3">
    <name type="scientific">Priestia endophytica DSM 13796</name>
    <dbReference type="NCBI Taxonomy" id="1121089"/>
    <lineage>
        <taxon>Bacteria</taxon>
        <taxon>Bacillati</taxon>
        <taxon>Bacillota</taxon>
        <taxon>Bacilli</taxon>
        <taxon>Bacillales</taxon>
        <taxon>Bacillaceae</taxon>
        <taxon>Priestia</taxon>
    </lineage>
</organism>
<dbReference type="Pfam" id="PF03401">
    <property type="entry name" value="TctC"/>
    <property type="match status" value="1"/>
</dbReference>
<dbReference type="SUPFAM" id="SSF53850">
    <property type="entry name" value="Periplasmic binding protein-like II"/>
    <property type="match status" value="1"/>
</dbReference>
<gene>
    <name evidence="2" type="ORF">SAMN02745910_02345</name>
</gene>
<sequence>MRKIMLFISLFILVYISGCAEKENDKEAFPTRELEIVIPGASTGGWGQTAKGMQSILTNESITDQSVVLTSLLGGNGEKGWKYLQSQDGHSVAMNSSLLLTNNLIGQSALTYRDFTPIAMLSTEWEVIVVSKNSGIKEVKDIIKKLQKDPASLKLGISPGIGNDDHLSFIQGINQYGINGAKLDFSVYEDRSSLLSALLKRELDVTIMPLSEAKPYYREGKIKMLAISSEKRIENFKEVPTWKEQGLNVVFSHWRGVMGPKGMTDEQIKYWDEKIKEMVETEEWQQILKDNEWESFYKNHEETKVFLQEEALFYKKLVNGF</sequence>
<protein>
    <submittedName>
        <fullName evidence="2">Tripartite-type tricarboxylate transporter, receptor component TctC</fullName>
    </submittedName>
</protein>
<dbReference type="Gene3D" id="3.40.190.10">
    <property type="entry name" value="Periplasmic binding protein-like II"/>
    <property type="match status" value="1"/>
</dbReference>
<dbReference type="RefSeq" id="WP_061804706.1">
    <property type="nucleotide sequence ID" value="NZ_FOXX01000005.1"/>
</dbReference>
<proteinExistence type="inferred from homology"/>
<dbReference type="Proteomes" id="UP000182762">
    <property type="component" value="Unassembled WGS sequence"/>
</dbReference>
<keyword evidence="3" id="KW-1185">Reference proteome</keyword>
<evidence type="ECO:0000256" key="1">
    <source>
        <dbReference type="ARBA" id="ARBA00006987"/>
    </source>
</evidence>
<dbReference type="InterPro" id="IPR042100">
    <property type="entry name" value="Bug_dom1"/>
</dbReference>
<reference evidence="2 3" key="1">
    <citation type="submission" date="2016-10" db="EMBL/GenBank/DDBJ databases">
        <authorList>
            <person name="Varghese N."/>
            <person name="Submissions S."/>
        </authorList>
    </citation>
    <scope>NUCLEOTIDE SEQUENCE [LARGE SCALE GENOMIC DNA]</scope>
    <source>
        <strain evidence="2 3">DSM 13796</strain>
    </source>
</reference>
<comment type="similarity">
    <text evidence="1">Belongs to the UPF0065 (bug) family.</text>
</comment>
<keyword evidence="2" id="KW-0675">Receptor</keyword>
<dbReference type="PIRSF" id="PIRSF017082">
    <property type="entry name" value="YflP"/>
    <property type="match status" value="1"/>
</dbReference>
<dbReference type="PANTHER" id="PTHR42928:SF3">
    <property type="entry name" value="UPF0065 PROTEIN YFLP"/>
    <property type="match status" value="1"/>
</dbReference>
<accession>A0A1I5ZYJ5</accession>
<dbReference type="PANTHER" id="PTHR42928">
    <property type="entry name" value="TRICARBOXYLATE-BINDING PROTEIN"/>
    <property type="match status" value="1"/>
</dbReference>
<dbReference type="InterPro" id="IPR005064">
    <property type="entry name" value="BUG"/>
</dbReference>
<evidence type="ECO:0000313" key="3">
    <source>
        <dbReference type="Proteomes" id="UP000182762"/>
    </source>
</evidence>
<dbReference type="GeneID" id="93710997"/>
<dbReference type="Gene3D" id="3.40.190.150">
    <property type="entry name" value="Bordetella uptake gene, domain 1"/>
    <property type="match status" value="1"/>
</dbReference>
<comment type="caution">
    <text evidence="2">The sequence shown here is derived from an EMBL/GenBank/DDBJ whole genome shotgun (WGS) entry which is preliminary data.</text>
</comment>
<dbReference type="EMBL" id="FOXX01000005">
    <property type="protein sequence ID" value="SFQ61554.1"/>
    <property type="molecule type" value="Genomic_DNA"/>
</dbReference>
<dbReference type="CDD" id="cd07012">
    <property type="entry name" value="PBP2_Bug_TTT"/>
    <property type="match status" value="1"/>
</dbReference>
<name>A0A1I5ZYJ5_9BACI</name>